<evidence type="ECO:0000313" key="2">
    <source>
        <dbReference type="Proteomes" id="UP001057402"/>
    </source>
</evidence>
<name>A0ACB9NXG2_9MYRT</name>
<evidence type="ECO:0000313" key="1">
    <source>
        <dbReference type="EMBL" id="KAI4341183.1"/>
    </source>
</evidence>
<proteinExistence type="predicted"/>
<dbReference type="EMBL" id="CM042886">
    <property type="protein sequence ID" value="KAI4341183.1"/>
    <property type="molecule type" value="Genomic_DNA"/>
</dbReference>
<protein>
    <submittedName>
        <fullName evidence="1">Uncharacterized protein</fullName>
    </submittedName>
</protein>
<dbReference type="Proteomes" id="UP001057402">
    <property type="component" value="Chromosome 7"/>
</dbReference>
<reference evidence="2" key="1">
    <citation type="journal article" date="2023" name="Front. Plant Sci.">
        <title>Chromosomal-level genome assembly of Melastoma candidum provides insights into trichome evolution.</title>
        <authorList>
            <person name="Zhong Y."/>
            <person name="Wu W."/>
            <person name="Sun C."/>
            <person name="Zou P."/>
            <person name="Liu Y."/>
            <person name="Dai S."/>
            <person name="Zhou R."/>
        </authorList>
    </citation>
    <scope>NUCLEOTIDE SEQUENCE [LARGE SCALE GENOMIC DNA]</scope>
</reference>
<keyword evidence="2" id="KW-1185">Reference proteome</keyword>
<gene>
    <name evidence="1" type="ORF">MLD38_025939</name>
</gene>
<sequence length="105" mass="11618">MILALANRHHAEDLKFICLKFAVENPVAVMRSDGFEYLKEKCPSLQSEILKALAGCDEEVSGGGKSQDVCPQFSCCTTNQTVNPQFWANLKCKISDFVGPHQGRQ</sequence>
<accession>A0ACB9NXG2</accession>
<comment type="caution">
    <text evidence="1">The sequence shown here is derived from an EMBL/GenBank/DDBJ whole genome shotgun (WGS) entry which is preliminary data.</text>
</comment>
<organism evidence="1 2">
    <name type="scientific">Melastoma candidum</name>
    <dbReference type="NCBI Taxonomy" id="119954"/>
    <lineage>
        <taxon>Eukaryota</taxon>
        <taxon>Viridiplantae</taxon>
        <taxon>Streptophyta</taxon>
        <taxon>Embryophyta</taxon>
        <taxon>Tracheophyta</taxon>
        <taxon>Spermatophyta</taxon>
        <taxon>Magnoliopsida</taxon>
        <taxon>eudicotyledons</taxon>
        <taxon>Gunneridae</taxon>
        <taxon>Pentapetalae</taxon>
        <taxon>rosids</taxon>
        <taxon>malvids</taxon>
        <taxon>Myrtales</taxon>
        <taxon>Melastomataceae</taxon>
        <taxon>Melastomatoideae</taxon>
        <taxon>Melastomateae</taxon>
        <taxon>Melastoma</taxon>
    </lineage>
</organism>